<reference evidence="3" key="2">
    <citation type="journal article" date="2020" name="mSystems">
        <title>Genome- and Community-Level Interaction Insights into Carbon Utilization and Element Cycling Functions of Hydrothermarchaeota in Hydrothermal Sediment.</title>
        <authorList>
            <person name="Zhou Z."/>
            <person name="Liu Y."/>
            <person name="Xu W."/>
            <person name="Pan J."/>
            <person name="Luo Z.H."/>
            <person name="Li M."/>
        </authorList>
    </citation>
    <scope>NUCLEOTIDE SEQUENCE [LARGE SCALE GENOMIC DNA]</scope>
    <source>
        <strain evidence="3">HyVt-389</strain>
    </source>
</reference>
<dbReference type="NCBIfam" id="TIGR01300">
    <property type="entry name" value="CPA3_mnhG_phaG"/>
    <property type="match status" value="1"/>
</dbReference>
<sequence>MDLVCKVFLLAGLFFFTTATIGFLRFPDFYSRMHATGKGDTLGILLSLFGLAIYHLAEHHFSWPAIVIASKLILIAVFWFLGGPTATHALLRSAFDTGIMPWTKDGRPVIKWPPKEK</sequence>
<keyword evidence="1" id="KW-0812">Transmembrane</keyword>
<dbReference type="EMBL" id="CP013015">
    <property type="protein sequence ID" value="AMM41409.1"/>
    <property type="molecule type" value="Genomic_DNA"/>
</dbReference>
<evidence type="ECO:0000313" key="3">
    <source>
        <dbReference type="EMBL" id="HEC68535.1"/>
    </source>
</evidence>
<dbReference type="EMBL" id="DRIH01000255">
    <property type="protein sequence ID" value="HEC68535.1"/>
    <property type="molecule type" value="Genomic_DNA"/>
</dbReference>
<dbReference type="Proteomes" id="UP000885738">
    <property type="component" value="Unassembled WGS sequence"/>
</dbReference>
<reference evidence="2 4" key="1">
    <citation type="submission" date="2015-10" db="EMBL/GenBank/DDBJ databases">
        <title>Candidatus Desulfofervidus auxilii, a hydrogenotrophic sulfate-reducing bacterium involved in the thermophilic anaerobic oxidation of methane.</title>
        <authorList>
            <person name="Krukenberg V."/>
            <person name="Richter M."/>
            <person name="Wegener G."/>
        </authorList>
    </citation>
    <scope>NUCLEOTIDE SEQUENCE [LARGE SCALE GENOMIC DNA]</scope>
    <source>
        <strain evidence="2 4">HS1</strain>
    </source>
</reference>
<dbReference type="Pfam" id="PF03334">
    <property type="entry name" value="PhaG_MnhG_YufB"/>
    <property type="match status" value="1"/>
</dbReference>
<dbReference type="PANTHER" id="PTHR34703:SF1">
    <property type="entry name" value="ANTIPORTER SUBUNIT MNHG2-RELATED"/>
    <property type="match status" value="1"/>
</dbReference>
<dbReference type="PANTHER" id="PTHR34703">
    <property type="entry name" value="ANTIPORTER SUBUNIT MNHG2-RELATED"/>
    <property type="match status" value="1"/>
</dbReference>
<dbReference type="InterPro" id="IPR005133">
    <property type="entry name" value="PhaG_MnhG_YufB"/>
</dbReference>
<dbReference type="GO" id="GO:0015385">
    <property type="term" value="F:sodium:proton antiporter activity"/>
    <property type="evidence" value="ECO:0007669"/>
    <property type="project" value="TreeGrafter"/>
</dbReference>
<dbReference type="Proteomes" id="UP000070560">
    <property type="component" value="Chromosome"/>
</dbReference>
<evidence type="ECO:0000256" key="1">
    <source>
        <dbReference type="SAM" id="Phobius"/>
    </source>
</evidence>
<proteinExistence type="predicted"/>
<evidence type="ECO:0000313" key="4">
    <source>
        <dbReference type="Proteomes" id="UP000070560"/>
    </source>
</evidence>
<feature type="transmembrane region" description="Helical" evidence="1">
    <location>
        <begin position="39"/>
        <end position="57"/>
    </location>
</feature>
<protein>
    <submittedName>
        <fullName evidence="3">Monovalent cation/H(+) antiporter subunit G</fullName>
    </submittedName>
    <submittedName>
        <fullName evidence="2">Na+/H+ antiporter subunit</fullName>
    </submittedName>
</protein>
<keyword evidence="4" id="KW-1185">Reference proteome</keyword>
<keyword evidence="1" id="KW-0472">Membrane</keyword>
<dbReference type="OrthoDB" id="5346950at2"/>
<dbReference type="RefSeq" id="WP_066063530.1">
    <property type="nucleotide sequence ID" value="NZ_CP013015.1"/>
</dbReference>
<gene>
    <name evidence="2" type="primary">mnhG</name>
    <name evidence="3" type="ORF">ENI35_07015</name>
    <name evidence="2" type="ORF">HS1_001615</name>
</gene>
<evidence type="ECO:0000313" key="2">
    <source>
        <dbReference type="EMBL" id="AMM41409.1"/>
    </source>
</evidence>
<organism evidence="3">
    <name type="scientific">Desulfofervidus auxilii</name>
    <dbReference type="NCBI Taxonomy" id="1621989"/>
    <lineage>
        <taxon>Bacteria</taxon>
        <taxon>Pseudomonadati</taxon>
        <taxon>Thermodesulfobacteriota</taxon>
        <taxon>Candidatus Desulfofervidia</taxon>
        <taxon>Candidatus Desulfofervidales</taxon>
        <taxon>Candidatus Desulfofervidaceae</taxon>
        <taxon>Candidatus Desulfofervidus</taxon>
    </lineage>
</organism>
<feature type="transmembrane region" description="Helical" evidence="1">
    <location>
        <begin position="6"/>
        <end position="27"/>
    </location>
</feature>
<accession>A0A7C2A983</accession>
<keyword evidence="1" id="KW-1133">Transmembrane helix</keyword>
<name>A0A7C2A983_DESA2</name>
<dbReference type="AlphaFoldDB" id="A0A7C2A983"/>
<feature type="transmembrane region" description="Helical" evidence="1">
    <location>
        <begin position="63"/>
        <end position="82"/>
    </location>
</feature>
<dbReference type="KEGG" id="daw:HS1_001615"/>